<dbReference type="SUPFAM" id="SSF55166">
    <property type="entry name" value="Hedgehog/DD-peptidase"/>
    <property type="match status" value="1"/>
</dbReference>
<keyword evidence="3" id="KW-0121">Carboxypeptidase</keyword>
<evidence type="ECO:0000259" key="2">
    <source>
        <dbReference type="Pfam" id="PF08291"/>
    </source>
</evidence>
<dbReference type="InterPro" id="IPR013230">
    <property type="entry name" value="Peptidase_M15A_C"/>
</dbReference>
<evidence type="ECO:0000256" key="1">
    <source>
        <dbReference type="SAM" id="Phobius"/>
    </source>
</evidence>
<feature type="transmembrane region" description="Helical" evidence="1">
    <location>
        <begin position="20"/>
        <end position="39"/>
    </location>
</feature>
<proteinExistence type="predicted"/>
<keyword evidence="3" id="KW-0378">Hydrolase</keyword>
<evidence type="ECO:0000313" key="4">
    <source>
        <dbReference type="Proteomes" id="UP001224392"/>
    </source>
</evidence>
<name>A0ABQ6M0D1_9GAMM</name>
<dbReference type="Proteomes" id="UP001224392">
    <property type="component" value="Unassembled WGS sequence"/>
</dbReference>
<dbReference type="Gene3D" id="3.30.1380.10">
    <property type="match status" value="1"/>
</dbReference>
<organism evidence="3 4">
    <name type="scientific">Biformimicrobium ophioploci</name>
    <dbReference type="NCBI Taxonomy" id="3036711"/>
    <lineage>
        <taxon>Bacteria</taxon>
        <taxon>Pseudomonadati</taxon>
        <taxon>Pseudomonadota</taxon>
        <taxon>Gammaproteobacteria</taxon>
        <taxon>Cellvibrionales</taxon>
        <taxon>Microbulbiferaceae</taxon>
        <taxon>Biformimicrobium</taxon>
    </lineage>
</organism>
<feature type="domain" description="Peptidase M15A C-terminal" evidence="2">
    <location>
        <begin position="129"/>
        <end position="200"/>
    </location>
</feature>
<accession>A0ABQ6M0D1</accession>
<protein>
    <submittedName>
        <fullName evidence="3">D-Ala-D-Ala carboxypeptidase family metallohydrolase</fullName>
    </submittedName>
</protein>
<keyword evidence="1" id="KW-1133">Transmembrane helix</keyword>
<sequence length="229" mass="26058">MSIEAEKSDYIEFRIKRRTASWLATLAAALLSLVIYLLIREPVPVSAPDEIPTALPAISVLQGYNTPSRTMFSAYLFETEESNRFDKLRNFLSSEGVEGVVPPFELLRQGTDWLMVEEPPFAMPPESKWPSMVRTLQAIRDEVVPVVGPVHVLSGWRTPEYNRKAGGSRRSKHMHFCGVDLIPQNPTSRKKLVSRLRKMHGKAGRDWNMGLGIYSGIRFHIDTCGFRRW</sequence>
<comment type="caution">
    <text evidence="3">The sequence shown here is derived from an EMBL/GenBank/DDBJ whole genome shotgun (WGS) entry which is preliminary data.</text>
</comment>
<dbReference type="InterPro" id="IPR009045">
    <property type="entry name" value="Zn_M74/Hedgehog-like"/>
</dbReference>
<dbReference type="RefSeq" id="WP_285764389.1">
    <property type="nucleotide sequence ID" value="NZ_BSYJ01000004.1"/>
</dbReference>
<keyword evidence="4" id="KW-1185">Reference proteome</keyword>
<keyword evidence="1" id="KW-0472">Membrane</keyword>
<keyword evidence="3" id="KW-0645">Protease</keyword>
<keyword evidence="1" id="KW-0812">Transmembrane</keyword>
<reference evidence="3 4" key="1">
    <citation type="submission" date="2023-04" db="EMBL/GenBank/DDBJ databases">
        <title>Marinobulbifer ophiurae gen. nov., sp. Nov., isolate from tissue of brittle star Ophioplocus japonicus.</title>
        <authorList>
            <person name="Kawano K."/>
            <person name="Sawayama S."/>
            <person name="Nakagawa S."/>
        </authorList>
    </citation>
    <scope>NUCLEOTIDE SEQUENCE [LARGE SCALE GENOMIC DNA]</scope>
    <source>
        <strain evidence="3 4">NKW57</strain>
    </source>
</reference>
<gene>
    <name evidence="3" type="ORF">MNKW57_20900</name>
</gene>
<evidence type="ECO:0000313" key="3">
    <source>
        <dbReference type="EMBL" id="GMG87769.1"/>
    </source>
</evidence>
<dbReference type="EMBL" id="BSYJ01000004">
    <property type="protein sequence ID" value="GMG87769.1"/>
    <property type="molecule type" value="Genomic_DNA"/>
</dbReference>
<dbReference type="GO" id="GO:0004180">
    <property type="term" value="F:carboxypeptidase activity"/>
    <property type="evidence" value="ECO:0007669"/>
    <property type="project" value="UniProtKB-KW"/>
</dbReference>
<dbReference type="Pfam" id="PF08291">
    <property type="entry name" value="Peptidase_M15_3"/>
    <property type="match status" value="1"/>
</dbReference>